<dbReference type="KEGG" id="vg:9861357"/>
<gene>
    <name evidence="1" type="ORF">phiAS4_ORF0222</name>
</gene>
<protein>
    <submittedName>
        <fullName evidence="1">Anaerobic nucleotide reductase subunit</fullName>
    </submittedName>
</protein>
<dbReference type="RefSeq" id="YP_003969240.1">
    <property type="nucleotide sequence ID" value="NC_014635.1"/>
</dbReference>
<evidence type="ECO:0000313" key="1">
    <source>
        <dbReference type="EMBL" id="ADM79794.1"/>
    </source>
</evidence>
<sequence length="40" mass="4512">MIEIYGIVSESHKCPACDFIVKRLEEDGIEYSIKNCFAGC</sequence>
<proteinExistence type="predicted"/>
<organism evidence="1 2">
    <name type="scientific">Aeromonas phage phiAS4</name>
    <dbReference type="NCBI Taxonomy" id="879628"/>
    <lineage>
        <taxon>Viruses</taxon>
        <taxon>Duplodnaviria</taxon>
        <taxon>Heunggongvirae</taxon>
        <taxon>Uroviricota</taxon>
        <taxon>Caudoviricetes</taxon>
        <taxon>Pantevenvirales</taxon>
        <taxon>Straboviridae</taxon>
        <taxon>Tulanevirus</taxon>
        <taxon>Tulanevirus as4</taxon>
    </lineage>
</organism>
<dbReference type="EMBL" id="HM452125">
    <property type="protein sequence ID" value="ADM79794.1"/>
    <property type="molecule type" value="Genomic_DNA"/>
</dbReference>
<dbReference type="Gene3D" id="3.40.30.10">
    <property type="entry name" value="Glutaredoxin"/>
    <property type="match status" value="1"/>
</dbReference>
<dbReference type="GeneID" id="9861357"/>
<reference evidence="1 2" key="1">
    <citation type="journal article" date="2012" name="Arch. Virol.">
        <title>Complete genomic sequence of a T4-like bacteriophage, phiAS4, infecting Aeromonas salmonicida subsp. salmonicida.</title>
        <authorList>
            <person name="Kim J.H."/>
            <person name="Son J.S."/>
            <person name="Choi Y.J."/>
            <person name="Choresca C.H."/>
            <person name="Shin S.P."/>
            <person name="Han J.E."/>
            <person name="Jun J.W."/>
            <person name="Park S.C."/>
        </authorList>
    </citation>
    <scope>NUCLEOTIDE SEQUENCE [LARGE SCALE GENOMIC DNA]</scope>
</reference>
<dbReference type="Proteomes" id="UP000002235">
    <property type="component" value="Segment"/>
</dbReference>
<accession>E1A1S0</accession>
<name>E1A1S0_9CAUD</name>
<keyword evidence="2" id="KW-1185">Reference proteome</keyword>
<evidence type="ECO:0000313" key="2">
    <source>
        <dbReference type="Proteomes" id="UP000002235"/>
    </source>
</evidence>